<feature type="compositionally biased region" description="Polar residues" evidence="1">
    <location>
        <begin position="401"/>
        <end position="410"/>
    </location>
</feature>
<feature type="region of interest" description="Disordered" evidence="1">
    <location>
        <begin position="401"/>
        <end position="439"/>
    </location>
</feature>
<feature type="compositionally biased region" description="Basic residues" evidence="1">
    <location>
        <begin position="107"/>
        <end position="119"/>
    </location>
</feature>
<feature type="compositionally biased region" description="Basic and acidic residues" evidence="1">
    <location>
        <begin position="275"/>
        <end position="291"/>
    </location>
</feature>
<organism evidence="2 3">
    <name type="scientific">Bathycoccus prasinos</name>
    <dbReference type="NCBI Taxonomy" id="41875"/>
    <lineage>
        <taxon>Eukaryota</taxon>
        <taxon>Viridiplantae</taxon>
        <taxon>Chlorophyta</taxon>
        <taxon>Mamiellophyceae</taxon>
        <taxon>Mamiellales</taxon>
        <taxon>Bathycoccaceae</taxon>
        <taxon>Bathycoccus</taxon>
    </lineage>
</organism>
<keyword evidence="3" id="KW-1185">Reference proteome</keyword>
<gene>
    <name evidence="2" type="ORF">Bathy01g06690</name>
</gene>
<dbReference type="AlphaFoldDB" id="K8E9C3"/>
<evidence type="ECO:0000256" key="1">
    <source>
        <dbReference type="SAM" id="MobiDB-lite"/>
    </source>
</evidence>
<proteinExistence type="predicted"/>
<protein>
    <submittedName>
        <fullName evidence="2">Uncharacterized protein</fullName>
    </submittedName>
</protein>
<sequence length="608" mass="67858">MGAGKSKLALERVLIARCVEDFEHQRLEHQHPFLIRKDGTGNTVVFAKSQSSGKGAFFAWNMEAQSKRPIKPAFLSSSSSILGGSEEDIFSVAPYAAADIRNERRARRPKGFQHHHQKQQHNGNDTTGGEKKEEETENPEDESEKKSTNATRKQLGSLDEKSVVLSVAGEAGPNVKIRAQFIGNETNGMRDAQVVANAIPSSFFVGRNLKDRVEVFAERSRLVVVGIDEEDEYEDGNDVKRERRIKKKGDAIRNAVNILDDEMVAGVKFMPPPPPKREEEEEEKQKANTLNNKEKRERLKTYATVRVTPTKSSVQATVSNGYAPVHSLISRVCSLSSTMVTPPSFDEQLVLHSNVSNGTKKALLSCRAEKDVLENNAGKIRFAQRLSIDSNGNSAKSIRASLSHTTSSVADDTSPPDPEETPEEILSSKGKKTRTHTTATVNLREKKSRGRIKPGEIVESHQQQRFEKHRACTFALRRADPQKGSTLSFELAKQLKDSAFRPKLNVAKQFFLARTNDDDVNDHHHHQQQTYKLSCTVTSRLVEAELARKFKLTDSIEGEIVVGAKLLASRHYAYGFWNANHHHHHNHAQVTTRDAMVGVYFGSCKDIL</sequence>
<dbReference type="RefSeq" id="XP_007515335.1">
    <property type="nucleotide sequence ID" value="XM_007515273.1"/>
</dbReference>
<evidence type="ECO:0000313" key="2">
    <source>
        <dbReference type="EMBL" id="CCO14214.1"/>
    </source>
</evidence>
<dbReference type="GeneID" id="19018404"/>
<evidence type="ECO:0000313" key="3">
    <source>
        <dbReference type="Proteomes" id="UP000198341"/>
    </source>
</evidence>
<accession>K8E9C3</accession>
<dbReference type="EMBL" id="FO082278">
    <property type="protein sequence ID" value="CCO14214.1"/>
    <property type="molecule type" value="Genomic_DNA"/>
</dbReference>
<feature type="region of interest" description="Disordered" evidence="1">
    <location>
        <begin position="107"/>
        <end position="155"/>
    </location>
</feature>
<reference evidence="2 3" key="1">
    <citation type="submission" date="2011-10" db="EMBL/GenBank/DDBJ databases">
        <authorList>
            <person name="Genoscope - CEA"/>
        </authorList>
    </citation>
    <scope>NUCLEOTIDE SEQUENCE [LARGE SCALE GENOMIC DNA]</scope>
    <source>
        <strain evidence="2 3">RCC 1105</strain>
    </source>
</reference>
<dbReference type="Proteomes" id="UP000198341">
    <property type="component" value="Chromosome 1"/>
</dbReference>
<name>K8E9C3_9CHLO</name>
<feature type="region of interest" description="Disordered" evidence="1">
    <location>
        <begin position="270"/>
        <end position="291"/>
    </location>
</feature>
<dbReference type="KEGG" id="bpg:Bathy01g06690"/>